<comment type="caution">
    <text evidence="1">The sequence shown here is derived from an EMBL/GenBank/DDBJ whole genome shotgun (WGS) entry which is preliminary data.</text>
</comment>
<name>A0A3S5B4F7_9PLAT</name>
<gene>
    <name evidence="1" type="ORF">PXEA_LOCUS33497</name>
</gene>
<protein>
    <submittedName>
        <fullName evidence="1">Uncharacterized protein</fullName>
    </submittedName>
</protein>
<keyword evidence="2" id="KW-1185">Reference proteome</keyword>
<sequence>MGQSPVPVAKASSDERCGRRIEFRLGLGITIESVFSSASALTSDSDVEWALSLTVDPGSRFEFDRRIDVWFGFGFWIRLWIQLELGLRLDILPNSDFGYVLGCGFVFELQSVLGLENGLRS</sequence>
<reference evidence="1" key="1">
    <citation type="submission" date="2018-11" db="EMBL/GenBank/DDBJ databases">
        <authorList>
            <consortium name="Pathogen Informatics"/>
        </authorList>
    </citation>
    <scope>NUCLEOTIDE SEQUENCE</scope>
</reference>
<evidence type="ECO:0000313" key="1">
    <source>
        <dbReference type="EMBL" id="VEL40057.1"/>
    </source>
</evidence>
<dbReference type="AlphaFoldDB" id="A0A3S5B4F7"/>
<proteinExistence type="predicted"/>
<organism evidence="1 2">
    <name type="scientific">Protopolystoma xenopodis</name>
    <dbReference type="NCBI Taxonomy" id="117903"/>
    <lineage>
        <taxon>Eukaryota</taxon>
        <taxon>Metazoa</taxon>
        <taxon>Spiralia</taxon>
        <taxon>Lophotrochozoa</taxon>
        <taxon>Platyhelminthes</taxon>
        <taxon>Monogenea</taxon>
        <taxon>Polyopisthocotylea</taxon>
        <taxon>Polystomatidea</taxon>
        <taxon>Polystomatidae</taxon>
        <taxon>Protopolystoma</taxon>
    </lineage>
</organism>
<evidence type="ECO:0000313" key="2">
    <source>
        <dbReference type="Proteomes" id="UP000784294"/>
    </source>
</evidence>
<dbReference type="EMBL" id="CAAALY010263508">
    <property type="protein sequence ID" value="VEL40057.1"/>
    <property type="molecule type" value="Genomic_DNA"/>
</dbReference>
<dbReference type="Proteomes" id="UP000784294">
    <property type="component" value="Unassembled WGS sequence"/>
</dbReference>
<accession>A0A3S5B4F7</accession>